<feature type="domain" description="Histidine kinase" evidence="13">
    <location>
        <begin position="453"/>
        <end position="555"/>
    </location>
</feature>
<dbReference type="InterPro" id="IPR003594">
    <property type="entry name" value="HATPase_dom"/>
</dbReference>
<feature type="transmembrane region" description="Helical" evidence="12">
    <location>
        <begin position="266"/>
        <end position="293"/>
    </location>
</feature>
<dbReference type="CDD" id="cd06225">
    <property type="entry name" value="HAMP"/>
    <property type="match status" value="1"/>
</dbReference>
<evidence type="ECO:0000256" key="2">
    <source>
        <dbReference type="ARBA" id="ARBA00004651"/>
    </source>
</evidence>
<keyword evidence="12" id="KW-0812">Transmembrane</keyword>
<evidence type="ECO:0000256" key="6">
    <source>
        <dbReference type="ARBA" id="ARBA00022679"/>
    </source>
</evidence>
<dbReference type="Gene3D" id="6.10.340.10">
    <property type="match status" value="1"/>
</dbReference>
<dbReference type="Pfam" id="PF02518">
    <property type="entry name" value="HATPase_c"/>
    <property type="match status" value="1"/>
</dbReference>
<dbReference type="InterPro" id="IPR050640">
    <property type="entry name" value="Bact_2-comp_sensor_kinase"/>
</dbReference>
<evidence type="ECO:0000256" key="4">
    <source>
        <dbReference type="ARBA" id="ARBA00022475"/>
    </source>
</evidence>
<evidence type="ECO:0000313" key="16">
    <source>
        <dbReference type="Proteomes" id="UP001589776"/>
    </source>
</evidence>
<dbReference type="InterPro" id="IPR003660">
    <property type="entry name" value="HAMP_dom"/>
</dbReference>
<dbReference type="Pfam" id="PF00672">
    <property type="entry name" value="HAMP"/>
    <property type="match status" value="1"/>
</dbReference>
<evidence type="ECO:0000256" key="11">
    <source>
        <dbReference type="ARBA" id="ARBA00023136"/>
    </source>
</evidence>
<evidence type="ECO:0000259" key="14">
    <source>
        <dbReference type="PROSITE" id="PS50885"/>
    </source>
</evidence>
<evidence type="ECO:0000256" key="5">
    <source>
        <dbReference type="ARBA" id="ARBA00022553"/>
    </source>
</evidence>
<dbReference type="InterPro" id="IPR005467">
    <property type="entry name" value="His_kinase_dom"/>
</dbReference>
<evidence type="ECO:0000256" key="9">
    <source>
        <dbReference type="ARBA" id="ARBA00022840"/>
    </source>
</evidence>
<dbReference type="PRINTS" id="PR00344">
    <property type="entry name" value="BCTRLSENSOR"/>
</dbReference>
<comment type="catalytic activity">
    <reaction evidence="1">
        <text>ATP + protein L-histidine = ADP + protein N-phospho-L-histidine.</text>
        <dbReference type="EC" id="2.7.13.3"/>
    </reaction>
</comment>
<accession>A0ABV6DJ42</accession>
<keyword evidence="5" id="KW-0597">Phosphoprotein</keyword>
<dbReference type="SUPFAM" id="SSF158472">
    <property type="entry name" value="HAMP domain-like"/>
    <property type="match status" value="1"/>
</dbReference>
<comment type="caution">
    <text evidence="15">The sequence shown here is derived from an EMBL/GenBank/DDBJ whole genome shotgun (WGS) entry which is preliminary data.</text>
</comment>
<dbReference type="EC" id="2.7.13.3" evidence="3"/>
<feature type="transmembrane region" description="Helical" evidence="12">
    <location>
        <begin position="18"/>
        <end position="37"/>
    </location>
</feature>
<evidence type="ECO:0000259" key="13">
    <source>
        <dbReference type="PROSITE" id="PS50109"/>
    </source>
</evidence>
<evidence type="ECO:0000256" key="3">
    <source>
        <dbReference type="ARBA" id="ARBA00012438"/>
    </source>
</evidence>
<evidence type="ECO:0000313" key="15">
    <source>
        <dbReference type="EMBL" id="MFC0212665.1"/>
    </source>
</evidence>
<gene>
    <name evidence="15" type="ORF">ACFFK0_09335</name>
</gene>
<comment type="subcellular location">
    <subcellularLocation>
        <location evidence="2">Cell membrane</location>
        <topology evidence="2">Multi-pass membrane protein</topology>
    </subcellularLocation>
</comment>
<keyword evidence="4" id="KW-1003">Cell membrane</keyword>
<dbReference type="SUPFAM" id="SSF55874">
    <property type="entry name" value="ATPase domain of HSP90 chaperone/DNA topoisomerase II/histidine kinase"/>
    <property type="match status" value="1"/>
</dbReference>
<dbReference type="Gene3D" id="3.30.565.10">
    <property type="entry name" value="Histidine kinase-like ATPase, C-terminal domain"/>
    <property type="match status" value="1"/>
</dbReference>
<dbReference type="PANTHER" id="PTHR34220:SF7">
    <property type="entry name" value="SENSOR HISTIDINE KINASE YPDA"/>
    <property type="match status" value="1"/>
</dbReference>
<dbReference type="SMART" id="SM00304">
    <property type="entry name" value="HAMP"/>
    <property type="match status" value="1"/>
</dbReference>
<keyword evidence="11 12" id="KW-0472">Membrane</keyword>
<dbReference type="PROSITE" id="PS50885">
    <property type="entry name" value="HAMP"/>
    <property type="match status" value="1"/>
</dbReference>
<evidence type="ECO:0000256" key="12">
    <source>
        <dbReference type="SAM" id="Phobius"/>
    </source>
</evidence>
<keyword evidence="10" id="KW-0902">Two-component regulatory system</keyword>
<evidence type="ECO:0000256" key="7">
    <source>
        <dbReference type="ARBA" id="ARBA00022741"/>
    </source>
</evidence>
<dbReference type="SMART" id="SM00387">
    <property type="entry name" value="HATPase_c"/>
    <property type="match status" value="1"/>
</dbReference>
<organism evidence="15 16">
    <name type="scientific">Paenibacillus chartarius</name>
    <dbReference type="NCBI Taxonomy" id="747481"/>
    <lineage>
        <taxon>Bacteria</taxon>
        <taxon>Bacillati</taxon>
        <taxon>Bacillota</taxon>
        <taxon>Bacilli</taxon>
        <taxon>Bacillales</taxon>
        <taxon>Paenibacillaceae</taxon>
        <taxon>Paenibacillus</taxon>
    </lineage>
</organism>
<dbReference type="InterPro" id="IPR004358">
    <property type="entry name" value="Sig_transdc_His_kin-like_C"/>
</dbReference>
<dbReference type="InterPro" id="IPR010559">
    <property type="entry name" value="Sig_transdc_His_kin_internal"/>
</dbReference>
<dbReference type="Pfam" id="PF06580">
    <property type="entry name" value="His_kinase"/>
    <property type="match status" value="1"/>
</dbReference>
<proteinExistence type="predicted"/>
<dbReference type="EMBL" id="JBHLWN010000031">
    <property type="protein sequence ID" value="MFC0212665.1"/>
    <property type="molecule type" value="Genomic_DNA"/>
</dbReference>
<protein>
    <recommendedName>
        <fullName evidence="3">histidine kinase</fullName>
        <ecNumber evidence="3">2.7.13.3</ecNumber>
    </recommendedName>
</protein>
<feature type="domain" description="HAMP" evidence="14">
    <location>
        <begin position="290"/>
        <end position="342"/>
    </location>
</feature>
<reference evidence="15 16" key="1">
    <citation type="submission" date="2024-09" db="EMBL/GenBank/DDBJ databases">
        <authorList>
            <person name="Sun Q."/>
            <person name="Mori K."/>
        </authorList>
    </citation>
    <scope>NUCLEOTIDE SEQUENCE [LARGE SCALE GENOMIC DNA]</scope>
    <source>
        <strain evidence="15 16">CCM 7759</strain>
    </source>
</reference>
<dbReference type="InterPro" id="IPR036890">
    <property type="entry name" value="HATPase_C_sf"/>
</dbReference>
<dbReference type="PROSITE" id="PS50109">
    <property type="entry name" value="HIS_KIN"/>
    <property type="match status" value="1"/>
</dbReference>
<evidence type="ECO:0000256" key="8">
    <source>
        <dbReference type="ARBA" id="ARBA00022777"/>
    </source>
</evidence>
<evidence type="ECO:0000256" key="1">
    <source>
        <dbReference type="ARBA" id="ARBA00000085"/>
    </source>
</evidence>
<dbReference type="RefSeq" id="WP_377469870.1">
    <property type="nucleotide sequence ID" value="NZ_JBHLWN010000031.1"/>
</dbReference>
<dbReference type="PANTHER" id="PTHR34220">
    <property type="entry name" value="SENSOR HISTIDINE KINASE YPDA"/>
    <property type="match status" value="1"/>
</dbReference>
<dbReference type="GO" id="GO:0016301">
    <property type="term" value="F:kinase activity"/>
    <property type="evidence" value="ECO:0007669"/>
    <property type="project" value="UniProtKB-KW"/>
</dbReference>
<keyword evidence="8 15" id="KW-0418">Kinase</keyword>
<keyword evidence="16" id="KW-1185">Reference proteome</keyword>
<keyword evidence="6" id="KW-0808">Transferase</keyword>
<keyword evidence="9" id="KW-0067">ATP-binding</keyword>
<name>A0ABV6DJ42_9BACL</name>
<keyword evidence="7" id="KW-0547">Nucleotide-binding</keyword>
<dbReference type="Proteomes" id="UP001589776">
    <property type="component" value="Unassembled WGS sequence"/>
</dbReference>
<sequence length="562" mass="62891">MAPLLTAFRNLRFKQKLIISYIVVSIIPLVLLGAFSYHQASRFLLQQAEQNLDGTVGQIAATINYRTAQHESIIHSITQNIVFKQIFVTDNGNFPALYRDYVDPFFSNILDFNKDLLQISVFTDNRKLLRGEYILPMELLESLPWAQNSPYPQATQWHLINGKLFATRQFENSAAAARSGEPALLFLSIDADSMFQPLDGIQASAYGARIVDAQGVTLLSRYAGVTPDEPVDSERYVILTKAIPETGWKLVVFAPKLSLAVNAQSIVGATVLIVLVCIVILFLIIGLFSSSFVKRIISLNRKMMIVETGNLKIDVSSTSRDEIGQLTNRFGNMLANINRLIEEVYQSKLTQKEAELRALQTQINPHFLYNTLSIINWKALEIDAMEISQLTNTVSRFYRTVLNRGKSYTSVASELENAAAYMQIQLIMHNQQFDFVCEVEPGLLEYDMIHLVFQPILENALEHGIDQLRKGERRGIIVLRGYEAGGDMEFAISDNGPGMKEELARKVLSTSSDTGYGLKNVHDRIQLRFGMPYGIRIAGTPGQGTTVYLKFPKFQAPDSGAG</sequence>
<keyword evidence="12" id="KW-1133">Transmembrane helix</keyword>
<evidence type="ECO:0000256" key="10">
    <source>
        <dbReference type="ARBA" id="ARBA00023012"/>
    </source>
</evidence>